<reference evidence="1 2" key="1">
    <citation type="journal article" date="2018" name="Arch. Microbiol.">
        <title>New insights into the metabolic potential of the phototrophic purple bacterium Rhodopila globiformis DSM 161(T) from its draft genome sequence and evidence for a vanadium-dependent nitrogenase.</title>
        <authorList>
            <person name="Imhoff J.F."/>
            <person name="Rahn T."/>
            <person name="Kunzel S."/>
            <person name="Neulinger S.C."/>
        </authorList>
    </citation>
    <scope>NUCLEOTIDE SEQUENCE [LARGE SCALE GENOMIC DNA]</scope>
    <source>
        <strain evidence="1 2">DSM 161</strain>
    </source>
</reference>
<gene>
    <name evidence="1" type="ORF">CCS01_25445</name>
</gene>
<evidence type="ECO:0000313" key="1">
    <source>
        <dbReference type="EMBL" id="PPQ28014.1"/>
    </source>
</evidence>
<dbReference type="NCBIfam" id="NF047650">
    <property type="entry name" value="lipo_NMCC_0638"/>
    <property type="match status" value="1"/>
</dbReference>
<dbReference type="RefSeq" id="WP_104521629.1">
    <property type="nucleotide sequence ID" value="NZ_NHRY01000250.1"/>
</dbReference>
<proteinExistence type="predicted"/>
<evidence type="ECO:0000313" key="2">
    <source>
        <dbReference type="Proteomes" id="UP000239724"/>
    </source>
</evidence>
<dbReference type="Proteomes" id="UP000239724">
    <property type="component" value="Unassembled WGS sequence"/>
</dbReference>
<keyword evidence="2" id="KW-1185">Reference proteome</keyword>
<protein>
    <submittedName>
        <fullName evidence="1">Uncharacterized protein</fullName>
    </submittedName>
</protein>
<name>A0A2S6N069_RHOGL</name>
<organism evidence="1 2">
    <name type="scientific">Rhodopila globiformis</name>
    <name type="common">Rhodopseudomonas globiformis</name>
    <dbReference type="NCBI Taxonomy" id="1071"/>
    <lineage>
        <taxon>Bacteria</taxon>
        <taxon>Pseudomonadati</taxon>
        <taxon>Pseudomonadota</taxon>
        <taxon>Alphaproteobacteria</taxon>
        <taxon>Acetobacterales</taxon>
        <taxon>Acetobacteraceae</taxon>
        <taxon>Rhodopila</taxon>
    </lineage>
</organism>
<dbReference type="PROSITE" id="PS51257">
    <property type="entry name" value="PROKAR_LIPOPROTEIN"/>
    <property type="match status" value="1"/>
</dbReference>
<accession>A0A2S6N069</accession>
<dbReference type="EMBL" id="NHRY01000250">
    <property type="protein sequence ID" value="PPQ28014.1"/>
    <property type="molecule type" value="Genomic_DNA"/>
</dbReference>
<comment type="caution">
    <text evidence="1">The sequence shown here is derived from an EMBL/GenBank/DDBJ whole genome shotgun (WGS) entry which is preliminary data.</text>
</comment>
<sequence>MARADAAQQMVGLFIQGCVAFAGNPPDLRAWAKRNGLPSVPEQARAVFLHGAPGQVFDGSTPDGKLVLVSSDDGQCSVVADKIVDQAAADSLEAGFRQAGLKFRLVIERDDLHQSGIHHREYLAAKDGRGWRVLLETVKDPDGGEAMLTAAPE</sequence>
<dbReference type="OrthoDB" id="8479798at2"/>
<dbReference type="AlphaFoldDB" id="A0A2S6N069"/>